<proteinExistence type="predicted"/>
<dbReference type="EMBL" id="CP018176">
    <property type="protein sequence ID" value="AUJ29539.1"/>
    <property type="molecule type" value="Genomic_DNA"/>
</dbReference>
<name>A0A3S6QPF0_9LACO</name>
<evidence type="ECO:0000313" key="3">
    <source>
        <dbReference type="Proteomes" id="UP000314960"/>
    </source>
</evidence>
<dbReference type="AlphaFoldDB" id="A0A3S6QPF0"/>
<accession>A0A3S6QPF0</accession>
<reference evidence="2 3" key="1">
    <citation type="submission" date="2016-11" db="EMBL/GenBank/DDBJ databases">
        <title>Interaction between Lactobacillus species and yeast in water kefir.</title>
        <authorList>
            <person name="Behr J."/>
            <person name="Xu D."/>
            <person name="Vogel R.F."/>
        </authorList>
    </citation>
    <scope>NUCLEOTIDE SEQUENCE [LARGE SCALE GENOMIC DNA]</scope>
    <source>
        <strain evidence="2 3">TMW 1.1822</strain>
    </source>
</reference>
<dbReference type="KEGG" id="lhw:BSQ49_04605"/>
<keyword evidence="1" id="KW-0472">Membrane</keyword>
<protein>
    <recommendedName>
        <fullName evidence="4">DUF3784 domain-containing protein</fullName>
    </recommendedName>
</protein>
<evidence type="ECO:0000313" key="2">
    <source>
        <dbReference type="EMBL" id="AUJ29539.1"/>
    </source>
</evidence>
<feature type="transmembrane region" description="Helical" evidence="1">
    <location>
        <begin position="45"/>
        <end position="65"/>
    </location>
</feature>
<gene>
    <name evidence="2" type="ORF">BSQ49_04605</name>
</gene>
<feature type="transmembrane region" description="Helical" evidence="1">
    <location>
        <begin position="71"/>
        <end position="95"/>
    </location>
</feature>
<dbReference type="RefSeq" id="WP_141053096.1">
    <property type="nucleotide sequence ID" value="NZ_CP018176.1"/>
</dbReference>
<keyword evidence="1" id="KW-0812">Transmembrane</keyword>
<evidence type="ECO:0008006" key="4">
    <source>
        <dbReference type="Google" id="ProtNLM"/>
    </source>
</evidence>
<organism evidence="2 3">
    <name type="scientific">Liquorilactobacillus hordei</name>
    <dbReference type="NCBI Taxonomy" id="468911"/>
    <lineage>
        <taxon>Bacteria</taxon>
        <taxon>Bacillati</taxon>
        <taxon>Bacillota</taxon>
        <taxon>Bacilli</taxon>
        <taxon>Lactobacillales</taxon>
        <taxon>Lactobacillaceae</taxon>
        <taxon>Liquorilactobacillus</taxon>
    </lineage>
</organism>
<keyword evidence="1" id="KW-1133">Transmembrane helix</keyword>
<sequence length="97" mass="11192">MINTIISLFVFLLGILLLFIGLYLLKHKNKPFMLFHPEKHKDLRIIIQITGTTLIFLAFLTFVSLLLNNQLFLSIILILDVAIIPILPVLMLSYIEK</sequence>
<evidence type="ECO:0000256" key="1">
    <source>
        <dbReference type="SAM" id="Phobius"/>
    </source>
</evidence>
<dbReference type="Proteomes" id="UP000314960">
    <property type="component" value="Chromosome"/>
</dbReference>
<feature type="transmembrane region" description="Helical" evidence="1">
    <location>
        <begin position="6"/>
        <end position="25"/>
    </location>
</feature>